<evidence type="ECO:0000313" key="2">
    <source>
        <dbReference type="EMBL" id="KZV17257.1"/>
    </source>
</evidence>
<dbReference type="SUPFAM" id="SSF50965">
    <property type="entry name" value="Galactose oxidase, central domain"/>
    <property type="match status" value="1"/>
</dbReference>
<dbReference type="OrthoDB" id="873164at2759"/>
<dbReference type="CDD" id="cd22157">
    <property type="entry name" value="F-box_AtFBW1-like"/>
    <property type="match status" value="1"/>
</dbReference>
<feature type="domain" description="F-box" evidence="1">
    <location>
        <begin position="5"/>
        <end position="54"/>
    </location>
</feature>
<dbReference type="AlphaFoldDB" id="A0A2Z7A6W4"/>
<dbReference type="SUPFAM" id="SSF81383">
    <property type="entry name" value="F-box domain"/>
    <property type="match status" value="1"/>
</dbReference>
<dbReference type="InterPro" id="IPR013187">
    <property type="entry name" value="F-box-assoc_dom_typ3"/>
</dbReference>
<protein>
    <submittedName>
        <fullName evidence="2">F-box protein</fullName>
    </submittedName>
</protein>
<proteinExistence type="predicted"/>
<dbReference type="Pfam" id="PF08268">
    <property type="entry name" value="FBA_3"/>
    <property type="match status" value="1"/>
</dbReference>
<dbReference type="InterPro" id="IPR017451">
    <property type="entry name" value="F-box-assoc_interact_dom"/>
</dbReference>
<dbReference type="InterPro" id="IPR036047">
    <property type="entry name" value="F-box-like_dom_sf"/>
</dbReference>
<dbReference type="PANTHER" id="PTHR31672">
    <property type="entry name" value="BNACNNG10540D PROTEIN"/>
    <property type="match status" value="1"/>
</dbReference>
<dbReference type="PANTHER" id="PTHR31672:SF2">
    <property type="entry name" value="F-BOX DOMAIN-CONTAINING PROTEIN"/>
    <property type="match status" value="1"/>
</dbReference>
<dbReference type="PROSITE" id="PS50181">
    <property type="entry name" value="FBOX"/>
    <property type="match status" value="1"/>
</dbReference>
<dbReference type="InterPro" id="IPR011043">
    <property type="entry name" value="Gal_Oxase/kelch_b-propeller"/>
</dbReference>
<dbReference type="SMART" id="SM00256">
    <property type="entry name" value="FBOX"/>
    <property type="match status" value="1"/>
</dbReference>
<dbReference type="Proteomes" id="UP000250235">
    <property type="component" value="Unassembled WGS sequence"/>
</dbReference>
<reference evidence="2 3" key="1">
    <citation type="journal article" date="2015" name="Proc. Natl. Acad. Sci. U.S.A.">
        <title>The resurrection genome of Boea hygrometrica: A blueprint for survival of dehydration.</title>
        <authorList>
            <person name="Xiao L."/>
            <person name="Yang G."/>
            <person name="Zhang L."/>
            <person name="Yang X."/>
            <person name="Zhao S."/>
            <person name="Ji Z."/>
            <person name="Zhou Q."/>
            <person name="Hu M."/>
            <person name="Wang Y."/>
            <person name="Chen M."/>
            <person name="Xu Y."/>
            <person name="Jin H."/>
            <person name="Xiao X."/>
            <person name="Hu G."/>
            <person name="Bao F."/>
            <person name="Hu Y."/>
            <person name="Wan P."/>
            <person name="Li L."/>
            <person name="Deng X."/>
            <person name="Kuang T."/>
            <person name="Xiang C."/>
            <person name="Zhu J.K."/>
            <person name="Oliver M.J."/>
            <person name="He Y."/>
        </authorList>
    </citation>
    <scope>NUCLEOTIDE SEQUENCE [LARGE SCALE GENOMIC DNA]</scope>
    <source>
        <strain evidence="3">cv. XS01</strain>
    </source>
</reference>
<dbReference type="EMBL" id="KV018446">
    <property type="protein sequence ID" value="KZV17257.1"/>
    <property type="molecule type" value="Genomic_DNA"/>
</dbReference>
<gene>
    <name evidence="2" type="ORF">F511_19278</name>
</gene>
<accession>A0A2Z7A6W4</accession>
<dbReference type="Gene3D" id="1.20.1280.50">
    <property type="match status" value="1"/>
</dbReference>
<evidence type="ECO:0000259" key="1">
    <source>
        <dbReference type="PROSITE" id="PS50181"/>
    </source>
</evidence>
<evidence type="ECO:0000313" key="3">
    <source>
        <dbReference type="Proteomes" id="UP000250235"/>
    </source>
</evidence>
<dbReference type="NCBIfam" id="TIGR01640">
    <property type="entry name" value="F_box_assoc_1"/>
    <property type="match status" value="1"/>
</dbReference>
<name>A0A2Z7A6W4_9LAMI</name>
<dbReference type="InterPro" id="IPR001810">
    <property type="entry name" value="F-box_dom"/>
</dbReference>
<dbReference type="Pfam" id="PF00646">
    <property type="entry name" value="F-box"/>
    <property type="match status" value="1"/>
</dbReference>
<dbReference type="InterPro" id="IPR050796">
    <property type="entry name" value="SCF_F-box_component"/>
</dbReference>
<organism evidence="2 3">
    <name type="scientific">Dorcoceras hygrometricum</name>
    <dbReference type="NCBI Taxonomy" id="472368"/>
    <lineage>
        <taxon>Eukaryota</taxon>
        <taxon>Viridiplantae</taxon>
        <taxon>Streptophyta</taxon>
        <taxon>Embryophyta</taxon>
        <taxon>Tracheophyta</taxon>
        <taxon>Spermatophyta</taxon>
        <taxon>Magnoliopsida</taxon>
        <taxon>eudicotyledons</taxon>
        <taxon>Gunneridae</taxon>
        <taxon>Pentapetalae</taxon>
        <taxon>asterids</taxon>
        <taxon>lamiids</taxon>
        <taxon>Lamiales</taxon>
        <taxon>Gesneriaceae</taxon>
        <taxon>Didymocarpoideae</taxon>
        <taxon>Trichosporeae</taxon>
        <taxon>Loxocarpinae</taxon>
        <taxon>Dorcoceras</taxon>
    </lineage>
</organism>
<sequence>MNQCVSKCGFFPDEIVLQILARLPVKSLLRTKSVCKLWYKLASDVYFLELYNKVSMRNPLVLVEVNESSAESRSSLILFDSFRGVSELSLDFVKDRVKVRASCNGMLCCSSIPDKGVYYVCNPMTKKCRLLPKSRERNVTRFHPDGEATLVGLACDLLTQKYYVVLAGYYRSFGHRPERTFISMVYDSESNKWRKFVSLQDDRFTHMNRNQVVFTNGALHWLTASCSYVLALDLNSEVWRRIALPNPVTSGNGNRIYLLDSDGHLSVIQILDGWMNIWSMIDYVLEEWKLVDRLSLLCIRGMVSQVFFQFSQNSEYVFLVDYKQVLVYNRNSRVWMEMYSVKNGATLPLWFSAYSFRSTIFSC</sequence>
<keyword evidence="3" id="KW-1185">Reference proteome</keyword>